<proteinExistence type="predicted"/>
<dbReference type="Proteomes" id="UP001595526">
    <property type="component" value="Unassembled WGS sequence"/>
</dbReference>
<dbReference type="InterPro" id="IPR002938">
    <property type="entry name" value="FAD-bd"/>
</dbReference>
<dbReference type="EMBL" id="JBHRTA010000038">
    <property type="protein sequence ID" value="MFC3198957.1"/>
    <property type="molecule type" value="Genomic_DNA"/>
</dbReference>
<comment type="caution">
    <text evidence="2">The sequence shown here is derived from an EMBL/GenBank/DDBJ whole genome shotgun (WGS) entry which is preliminary data.</text>
</comment>
<dbReference type="Pfam" id="PF01494">
    <property type="entry name" value="FAD_binding_3"/>
    <property type="match status" value="1"/>
</dbReference>
<sequence length="411" mass="46584">MILEHVDVLVIGAGPSGAVAASILHQNGVKLKVVEQAHFPRFVIGESLIPRCMDHFDEAGFVEEVAAKGFEKKFGARFLRGDDVCWFDFSQKFSEGWDWTWQLPRAEFDKTLTDILQRRGVDIAFGTTVEQVVFNGTDSLTTVHDDRGNRREIHARFVIDCSGYGRVLPRLLNLDAPSSFPPMAATFVHVTDKRRPQGGEGTLITFDVLDQKVWFWVIPFSDGRSSLGLVCPKEHLEMIDQGSPAATFQHIIQQSDYYRQRFDGLEFLFEPKQVVSYAKAVKKLYGDGFALTGNSAEFLDPVFSSGVCFATESGALAAKLAVKQLNGLKVDWEHEYEEHMLWGVDVFRSYIRDWYSGDLQKFFFHKKVNEDVKRKVCSVLAGYVWDKENPFVKKHDRAVRAVTHLLPEDSC</sequence>
<dbReference type="EC" id="1.-.-.-" evidence="2"/>
<accession>A0ABV7JUH1</accession>
<organism evidence="2 3">
    <name type="scientific">Parapedobacter deserti</name>
    <dbReference type="NCBI Taxonomy" id="1912957"/>
    <lineage>
        <taxon>Bacteria</taxon>
        <taxon>Pseudomonadati</taxon>
        <taxon>Bacteroidota</taxon>
        <taxon>Sphingobacteriia</taxon>
        <taxon>Sphingobacteriales</taxon>
        <taxon>Sphingobacteriaceae</taxon>
        <taxon>Parapedobacter</taxon>
    </lineage>
</organism>
<dbReference type="PANTHER" id="PTHR43747">
    <property type="entry name" value="FAD-BINDING PROTEIN"/>
    <property type="match status" value="1"/>
</dbReference>
<dbReference type="Gene3D" id="3.50.50.60">
    <property type="entry name" value="FAD/NAD(P)-binding domain"/>
    <property type="match status" value="1"/>
</dbReference>
<keyword evidence="2" id="KW-0560">Oxidoreductase</keyword>
<dbReference type="InterPro" id="IPR036188">
    <property type="entry name" value="FAD/NAD-bd_sf"/>
</dbReference>
<dbReference type="GO" id="GO:0016491">
    <property type="term" value="F:oxidoreductase activity"/>
    <property type="evidence" value="ECO:0007669"/>
    <property type="project" value="UniProtKB-KW"/>
</dbReference>
<feature type="domain" description="FAD-binding" evidence="1">
    <location>
        <begin position="6"/>
        <end position="222"/>
    </location>
</feature>
<keyword evidence="3" id="KW-1185">Reference proteome</keyword>
<dbReference type="RefSeq" id="WP_379024115.1">
    <property type="nucleotide sequence ID" value="NZ_JBHRTA010000038.1"/>
</dbReference>
<dbReference type="InterPro" id="IPR050816">
    <property type="entry name" value="Flavin-dep_Halogenase_NPB"/>
</dbReference>
<dbReference type="PANTHER" id="PTHR43747:SF1">
    <property type="entry name" value="SLR1998 PROTEIN"/>
    <property type="match status" value="1"/>
</dbReference>
<protein>
    <submittedName>
        <fullName evidence="2">NAD(P)/FAD-dependent oxidoreductase</fullName>
        <ecNumber evidence="2">1.-.-.-</ecNumber>
    </submittedName>
</protein>
<reference evidence="3" key="1">
    <citation type="journal article" date="2019" name="Int. J. Syst. Evol. Microbiol.">
        <title>The Global Catalogue of Microorganisms (GCM) 10K type strain sequencing project: providing services to taxonomists for standard genome sequencing and annotation.</title>
        <authorList>
            <consortium name="The Broad Institute Genomics Platform"/>
            <consortium name="The Broad Institute Genome Sequencing Center for Infectious Disease"/>
            <person name="Wu L."/>
            <person name="Ma J."/>
        </authorList>
    </citation>
    <scope>NUCLEOTIDE SEQUENCE [LARGE SCALE GENOMIC DNA]</scope>
    <source>
        <strain evidence="3">KCTC 52416</strain>
    </source>
</reference>
<evidence type="ECO:0000259" key="1">
    <source>
        <dbReference type="Pfam" id="PF01494"/>
    </source>
</evidence>
<gene>
    <name evidence="2" type="ORF">ACFOET_15140</name>
</gene>
<dbReference type="PRINTS" id="PR00420">
    <property type="entry name" value="RNGMNOXGNASE"/>
</dbReference>
<evidence type="ECO:0000313" key="3">
    <source>
        <dbReference type="Proteomes" id="UP001595526"/>
    </source>
</evidence>
<dbReference type="SUPFAM" id="SSF51905">
    <property type="entry name" value="FAD/NAD(P)-binding domain"/>
    <property type="match status" value="1"/>
</dbReference>
<evidence type="ECO:0000313" key="2">
    <source>
        <dbReference type="EMBL" id="MFC3198957.1"/>
    </source>
</evidence>
<name>A0ABV7JUH1_9SPHI</name>